<reference evidence="2" key="1">
    <citation type="submission" date="2021-06" db="EMBL/GenBank/DDBJ databases">
        <title>Comparative genomics, transcriptomics and evolutionary studies reveal genomic signatures of adaptation to plant cell wall in hemibiotrophic fungi.</title>
        <authorList>
            <consortium name="DOE Joint Genome Institute"/>
            <person name="Baroncelli R."/>
            <person name="Diaz J.F."/>
            <person name="Benocci T."/>
            <person name="Peng M."/>
            <person name="Battaglia E."/>
            <person name="Haridas S."/>
            <person name="Andreopoulos W."/>
            <person name="Labutti K."/>
            <person name="Pangilinan J."/>
            <person name="Floch G.L."/>
            <person name="Makela M.R."/>
            <person name="Henrissat B."/>
            <person name="Grigoriev I.V."/>
            <person name="Crouch J.A."/>
            <person name="De Vries R.P."/>
            <person name="Sukno S.A."/>
            <person name="Thon M.R."/>
        </authorList>
    </citation>
    <scope>NUCLEOTIDE SEQUENCE</scope>
    <source>
        <strain evidence="2">CBS 125086</strain>
    </source>
</reference>
<evidence type="ECO:0000313" key="3">
    <source>
        <dbReference type="Proteomes" id="UP001230504"/>
    </source>
</evidence>
<organism evidence="2 3">
    <name type="scientific">Colletotrichum navitas</name>
    <dbReference type="NCBI Taxonomy" id="681940"/>
    <lineage>
        <taxon>Eukaryota</taxon>
        <taxon>Fungi</taxon>
        <taxon>Dikarya</taxon>
        <taxon>Ascomycota</taxon>
        <taxon>Pezizomycotina</taxon>
        <taxon>Sordariomycetes</taxon>
        <taxon>Hypocreomycetidae</taxon>
        <taxon>Glomerellales</taxon>
        <taxon>Glomerellaceae</taxon>
        <taxon>Colletotrichum</taxon>
        <taxon>Colletotrichum graminicola species complex</taxon>
    </lineage>
</organism>
<sequence length="81" mass="8902">MRMSIKPNGELARPVPSRLDRIGYTNCPGTLLCRGSAPTDPGLTRFRRAQTVQGWLGEWEEKVEREGGGSAEETGQVVSTR</sequence>
<feature type="region of interest" description="Disordered" evidence="1">
    <location>
        <begin position="62"/>
        <end position="81"/>
    </location>
</feature>
<dbReference type="RefSeq" id="XP_060415876.1">
    <property type="nucleotide sequence ID" value="XM_060557394.1"/>
</dbReference>
<accession>A0AAD8Q2L3</accession>
<evidence type="ECO:0000313" key="2">
    <source>
        <dbReference type="EMBL" id="KAK1594757.1"/>
    </source>
</evidence>
<keyword evidence="3" id="KW-1185">Reference proteome</keyword>
<name>A0AAD8Q2L3_9PEZI</name>
<dbReference type="GeneID" id="85441634"/>
<proteinExistence type="predicted"/>
<dbReference type="AlphaFoldDB" id="A0AAD8Q2L3"/>
<comment type="caution">
    <text evidence="2">The sequence shown here is derived from an EMBL/GenBank/DDBJ whole genome shotgun (WGS) entry which is preliminary data.</text>
</comment>
<evidence type="ECO:0000256" key="1">
    <source>
        <dbReference type="SAM" id="MobiDB-lite"/>
    </source>
</evidence>
<protein>
    <submittedName>
        <fullName evidence="2">Uncharacterized protein</fullName>
    </submittedName>
</protein>
<gene>
    <name evidence="2" type="ORF">LY79DRAFT_548372</name>
</gene>
<dbReference type="Proteomes" id="UP001230504">
    <property type="component" value="Unassembled WGS sequence"/>
</dbReference>
<dbReference type="EMBL" id="JAHLJV010000018">
    <property type="protein sequence ID" value="KAK1594757.1"/>
    <property type="molecule type" value="Genomic_DNA"/>
</dbReference>